<organism evidence="2 3">
    <name type="scientific">Aliikangiella maris</name>
    <dbReference type="NCBI Taxonomy" id="3162458"/>
    <lineage>
        <taxon>Bacteria</taxon>
        <taxon>Pseudomonadati</taxon>
        <taxon>Pseudomonadota</taxon>
        <taxon>Gammaproteobacteria</taxon>
        <taxon>Oceanospirillales</taxon>
        <taxon>Pleioneaceae</taxon>
        <taxon>Aliikangiella</taxon>
    </lineage>
</organism>
<protein>
    <submittedName>
        <fullName evidence="2">DUF2235 domain-containing protein</fullName>
    </submittedName>
</protein>
<dbReference type="InterPro" id="IPR018712">
    <property type="entry name" value="Tle1-like_cat"/>
</dbReference>
<dbReference type="Pfam" id="PF09994">
    <property type="entry name" value="T6SS_Tle1-like_cat"/>
    <property type="match status" value="1"/>
</dbReference>
<evidence type="ECO:0000313" key="2">
    <source>
        <dbReference type="EMBL" id="MEW4364254.1"/>
    </source>
</evidence>
<dbReference type="PANTHER" id="PTHR33840">
    <property type="match status" value="1"/>
</dbReference>
<feature type="non-terminal residue" evidence="2">
    <location>
        <position position="1"/>
    </location>
</feature>
<gene>
    <name evidence="2" type="ORF">ABVT42_02150</name>
</gene>
<dbReference type="PANTHER" id="PTHR33840:SF1">
    <property type="entry name" value="TLE1 PHOSPHOLIPASE DOMAIN-CONTAINING PROTEIN"/>
    <property type="match status" value="1"/>
</dbReference>
<dbReference type="EMBL" id="JBFDAH010000002">
    <property type="protein sequence ID" value="MEW4364254.1"/>
    <property type="molecule type" value="Genomic_DNA"/>
</dbReference>
<reference evidence="2 3" key="1">
    <citation type="submission" date="2024-06" db="EMBL/GenBank/DDBJ databases">
        <title>Aliikangiella maris sp. nov., sp. nov., a phycosphere bacterium isolated from seawater and ecosystem role in Phaeocystis globosa blooms.</title>
        <authorList>
            <person name="Li F."/>
        </authorList>
    </citation>
    <scope>NUCLEOTIDE SEQUENCE [LARGE SCALE GENOMIC DNA]</scope>
    <source>
        <strain evidence="2 3">GXAS 306</strain>
    </source>
</reference>
<proteinExistence type="predicted"/>
<name>A0ABV3MIV7_9GAMM</name>
<dbReference type="Proteomes" id="UP001554427">
    <property type="component" value="Unassembled WGS sequence"/>
</dbReference>
<dbReference type="RefSeq" id="WP_367023391.1">
    <property type="nucleotide sequence ID" value="NZ_JBFDAH010000002.1"/>
</dbReference>
<feature type="domain" description="T6SS Phospholipase effector Tle1-like catalytic" evidence="1">
    <location>
        <begin position="115"/>
        <end position="214"/>
    </location>
</feature>
<accession>A0ABV3MIV7</accession>
<sequence>ITNVAKMEHYVDVSPKFEHSLSVYIEGIGTRDLEKDSTVGYAFGTQSTGVKKKVEKGITKTLVKITKAIDGKEVVIDKLEIDVFGFSRGAAAARYYIYQAVVVKKLLHRLRAESYQIATANLSVAFVGLYDTVASEGLSHANDTRSLKLDAISHVAVKKVIHLVAADEHRANFSLTNIKSAGSRGKEIFLPGVHSDIGGSYAPSSDEVELEINHAYSHSALEQDRAQLIDEGWYYPNEIAISSPPQYNLSPMSYHQGIPPPPAKNKLLVTRRHIRHDYDKIPLHIMAEFAKAAGMVFLSSIQEESIPSRLMPVYDSLLSYAQNNHSCLSHWFQRNNPDWLRWLRHDYCHYSAHYTLVGGLIAANKPNIKSSKRGRKIYAG</sequence>
<comment type="caution">
    <text evidence="2">The sequence shown here is derived from an EMBL/GenBank/DDBJ whole genome shotgun (WGS) entry which is preliminary data.</text>
</comment>
<evidence type="ECO:0000313" key="3">
    <source>
        <dbReference type="Proteomes" id="UP001554427"/>
    </source>
</evidence>
<keyword evidence="3" id="KW-1185">Reference proteome</keyword>
<evidence type="ECO:0000259" key="1">
    <source>
        <dbReference type="Pfam" id="PF09994"/>
    </source>
</evidence>